<dbReference type="Pfam" id="PF11306">
    <property type="entry name" value="DUF3108"/>
    <property type="match status" value="1"/>
</dbReference>
<accession>A0A1U9KMM7</accession>
<name>A0A1U9KMM7_9PROT</name>
<gene>
    <name evidence="1" type="ORF">A0U93_02865</name>
</gene>
<dbReference type="RefSeq" id="WP_245825056.1">
    <property type="nucleotide sequence ID" value="NZ_BJXS01000004.1"/>
</dbReference>
<dbReference type="AlphaFoldDB" id="A0A1U9KMM7"/>
<proteinExistence type="predicted"/>
<sequence>MFDKCRVLGFALLGMMGIAGHAYGDDGQIGAPYAVYTHGFHVADADANYRLTDWGYGINTHIKAGGLLSLFLRMDVSSSANGRFINGSAEPVQYSSGGYSRGQSRSIVIHYDNWTPTVTTLQPKEPDRETVPASDLPNAIDTLSAMALLLSTLQHTGHCDGSARVFDGLRLTMMKAHGPTPTIIPTETGEVFRGAGLRCDFIGQQTAGFVKGSSHLNEMKAAHPGAAWFQNVPGVGLVAVRIEFDHPKMGKIIAVLQRRPTLSRDH</sequence>
<dbReference type="EMBL" id="CP014691">
    <property type="protein sequence ID" value="AQS87054.1"/>
    <property type="molecule type" value="Genomic_DNA"/>
</dbReference>
<protein>
    <submittedName>
        <fullName evidence="1">Uncharacterized protein</fullName>
    </submittedName>
</protein>
<dbReference type="Proteomes" id="UP000188604">
    <property type="component" value="Chromosome"/>
</dbReference>
<evidence type="ECO:0000313" key="1">
    <source>
        <dbReference type="EMBL" id="AQS87054.1"/>
    </source>
</evidence>
<evidence type="ECO:0000313" key="2">
    <source>
        <dbReference type="Proteomes" id="UP000188604"/>
    </source>
</evidence>
<dbReference type="InterPro" id="IPR021457">
    <property type="entry name" value="DUF3108"/>
</dbReference>
<dbReference type="STRING" id="320497.A0U93_02865"/>
<reference evidence="1 2" key="1">
    <citation type="submission" date="2016-03" db="EMBL/GenBank/DDBJ databases">
        <title>Acetic acid bacteria sequencing.</title>
        <authorList>
            <person name="Brandt J."/>
            <person name="Jakob F."/>
            <person name="Vogel R.F."/>
        </authorList>
    </citation>
    <scope>NUCLEOTIDE SEQUENCE [LARGE SCALE GENOMIC DNA]</scope>
    <source>
        <strain evidence="1 2">NBRC 101099</strain>
    </source>
</reference>
<organism evidence="1 2">
    <name type="scientific">Neoasaia chiangmaiensis</name>
    <dbReference type="NCBI Taxonomy" id="320497"/>
    <lineage>
        <taxon>Bacteria</taxon>
        <taxon>Pseudomonadati</taxon>
        <taxon>Pseudomonadota</taxon>
        <taxon>Alphaproteobacteria</taxon>
        <taxon>Acetobacterales</taxon>
        <taxon>Acetobacteraceae</taxon>
        <taxon>Neoasaia</taxon>
    </lineage>
</organism>
<keyword evidence="2" id="KW-1185">Reference proteome</keyword>
<dbReference type="KEGG" id="nch:A0U93_02865"/>